<dbReference type="SUPFAM" id="SSF69989">
    <property type="entry name" value="C-terminal domain of PLC-beta"/>
    <property type="match status" value="1"/>
</dbReference>
<organism evidence="2 3">
    <name type="scientific">Trichonephila clavata</name>
    <name type="common">Joro spider</name>
    <name type="synonym">Nephila clavata</name>
    <dbReference type="NCBI Taxonomy" id="2740835"/>
    <lineage>
        <taxon>Eukaryota</taxon>
        <taxon>Metazoa</taxon>
        <taxon>Ecdysozoa</taxon>
        <taxon>Arthropoda</taxon>
        <taxon>Chelicerata</taxon>
        <taxon>Arachnida</taxon>
        <taxon>Araneae</taxon>
        <taxon>Araneomorphae</taxon>
        <taxon>Entelegynae</taxon>
        <taxon>Araneoidea</taxon>
        <taxon>Nephilidae</taxon>
        <taxon>Trichonephila</taxon>
    </lineage>
</organism>
<evidence type="ECO:0000313" key="3">
    <source>
        <dbReference type="Proteomes" id="UP000887116"/>
    </source>
</evidence>
<dbReference type="InterPro" id="IPR042531">
    <property type="entry name" value="PLC-beta_C_sf"/>
</dbReference>
<comment type="caution">
    <text evidence="2">The sequence shown here is derived from an EMBL/GenBank/DDBJ whole genome shotgun (WGS) entry which is preliminary data.</text>
</comment>
<sequence length="210" mass="24794">MRKQLKEHNSLLKKHQKEKNGVQKYQCGAIEKFLRTNKPADVMKDPKLKELVQSQGQQWSELVEKHNREEWEVLRTHATQQGEILEKLMNMEQMKQTRQLEQKFDGDNKEMKARQAKVSVETAKEVANDRTLRNKAERERRLREKNSNNTKKFIEERKAAAMKQGRQRDKLTKAHDKQHTELTKNTEGEVGGYTNAEIEFKLANKKHYVV</sequence>
<accession>A0A8X6GQV2</accession>
<feature type="region of interest" description="Disordered" evidence="1">
    <location>
        <begin position="1"/>
        <end position="20"/>
    </location>
</feature>
<dbReference type="AlphaFoldDB" id="A0A8X6GQV2"/>
<evidence type="ECO:0000256" key="1">
    <source>
        <dbReference type="SAM" id="MobiDB-lite"/>
    </source>
</evidence>
<dbReference type="EMBL" id="BMAO01006511">
    <property type="protein sequence ID" value="GFR09227.1"/>
    <property type="molecule type" value="Genomic_DNA"/>
</dbReference>
<reference evidence="2" key="1">
    <citation type="submission" date="2020-07" db="EMBL/GenBank/DDBJ databases">
        <title>Multicomponent nature underlies the extraordinary mechanical properties of spider dragline silk.</title>
        <authorList>
            <person name="Kono N."/>
            <person name="Nakamura H."/>
            <person name="Mori M."/>
            <person name="Yoshida Y."/>
            <person name="Ohtoshi R."/>
            <person name="Malay A.D."/>
            <person name="Moran D.A.P."/>
            <person name="Tomita M."/>
            <person name="Numata K."/>
            <person name="Arakawa K."/>
        </authorList>
    </citation>
    <scope>NUCLEOTIDE SEQUENCE</scope>
</reference>
<evidence type="ECO:0000313" key="2">
    <source>
        <dbReference type="EMBL" id="GFR09227.1"/>
    </source>
</evidence>
<keyword evidence="3" id="KW-1185">Reference proteome</keyword>
<feature type="compositionally biased region" description="Basic and acidic residues" evidence="1">
    <location>
        <begin position="1"/>
        <end position="10"/>
    </location>
</feature>
<protein>
    <submittedName>
        <fullName evidence="2">NorpA</fullName>
    </submittedName>
</protein>
<dbReference type="Gene3D" id="1.20.1230.10">
    <property type="entry name" value="Phospholipase C beta, distal C-terminal domain"/>
    <property type="match status" value="1"/>
</dbReference>
<dbReference type="Proteomes" id="UP000887116">
    <property type="component" value="Unassembled WGS sequence"/>
</dbReference>
<feature type="compositionally biased region" description="Basic and acidic residues" evidence="1">
    <location>
        <begin position="166"/>
        <end position="187"/>
    </location>
</feature>
<feature type="region of interest" description="Disordered" evidence="1">
    <location>
        <begin position="160"/>
        <end position="187"/>
    </location>
</feature>
<gene>
    <name evidence="2" type="primary">NCL1_14175</name>
    <name evidence="2" type="ORF">TNCT_258151</name>
</gene>
<proteinExistence type="predicted"/>
<dbReference type="OrthoDB" id="6425934at2759"/>
<name>A0A8X6GQV2_TRICU</name>